<evidence type="ECO:0000259" key="2">
    <source>
        <dbReference type="Pfam" id="PF07969"/>
    </source>
</evidence>
<gene>
    <name evidence="3" type="ORF">MGWOODY_Clf1874</name>
</gene>
<proteinExistence type="predicted"/>
<dbReference type="SUPFAM" id="SSF51338">
    <property type="entry name" value="Composite domain of metallo-dependent hydrolases"/>
    <property type="match status" value="1"/>
</dbReference>
<reference evidence="3" key="1">
    <citation type="submission" date="2015-10" db="EMBL/GenBank/DDBJ databases">
        <authorList>
            <person name="Gilbert D.G."/>
        </authorList>
    </citation>
    <scope>NUCLEOTIDE SEQUENCE</scope>
</reference>
<dbReference type="Pfam" id="PF07969">
    <property type="entry name" value="Amidohydro_3"/>
    <property type="match status" value="1"/>
</dbReference>
<accession>A0A160VCM4</accession>
<organism evidence="3">
    <name type="scientific">hydrothermal vent metagenome</name>
    <dbReference type="NCBI Taxonomy" id="652676"/>
    <lineage>
        <taxon>unclassified sequences</taxon>
        <taxon>metagenomes</taxon>
        <taxon>ecological metagenomes</taxon>
    </lineage>
</organism>
<dbReference type="AlphaFoldDB" id="A0A160VCM4"/>
<feature type="region of interest" description="Disordered" evidence="1">
    <location>
        <begin position="169"/>
        <end position="189"/>
    </location>
</feature>
<dbReference type="Gene3D" id="2.30.40.10">
    <property type="entry name" value="Urease, subunit C, domain 1"/>
    <property type="match status" value="1"/>
</dbReference>
<dbReference type="PANTHER" id="PTHR22642:SF2">
    <property type="entry name" value="PROTEIN LONG AFTER FAR-RED 3"/>
    <property type="match status" value="1"/>
</dbReference>
<feature type="domain" description="Amidohydrolase 3" evidence="2">
    <location>
        <begin position="55"/>
        <end position="536"/>
    </location>
</feature>
<dbReference type="PANTHER" id="PTHR22642">
    <property type="entry name" value="IMIDAZOLONEPROPIONASE"/>
    <property type="match status" value="1"/>
</dbReference>
<dbReference type="Gene3D" id="3.20.20.140">
    <property type="entry name" value="Metal-dependent hydrolases"/>
    <property type="match status" value="1"/>
</dbReference>
<dbReference type="Gene3D" id="3.10.310.70">
    <property type="match status" value="1"/>
</dbReference>
<dbReference type="CDD" id="cd01300">
    <property type="entry name" value="YtcJ_like"/>
    <property type="match status" value="1"/>
</dbReference>
<dbReference type="InterPro" id="IPR033932">
    <property type="entry name" value="YtcJ-like"/>
</dbReference>
<dbReference type="InterPro" id="IPR032466">
    <property type="entry name" value="Metal_Hydrolase"/>
</dbReference>
<name>A0A160VCM4_9ZZZZ</name>
<dbReference type="GO" id="GO:0016810">
    <property type="term" value="F:hydrolase activity, acting on carbon-nitrogen (but not peptide) bonds"/>
    <property type="evidence" value="ECO:0007669"/>
    <property type="project" value="InterPro"/>
</dbReference>
<sequence length="538" mass="59106">MTTSNGKAETVIKNANIMTMDTSLPRAQAVAMTHGRFAGVGSNEDVEGLIGPDTEVLDMGGQTVLPGFIDAHIHVLSSGVRHVMSADCDVPTLKRVQAGLKERADKTPTGEWVQGFKFDDTKTDRTASNEGRHLCKEDLDSVTTDHPMMIAHRAGHVFYMNTAGLEAAGFNDETPDPPGGRLGRDPDTGRLNGMVYERAIDHVRFGMIPVDTAEVRREGLRTICNMLNRVGLTSVHDARVTVEEFQTYQDGKADGELSLRVYALMWYPQFPALRDAGIKSGLGDDMLRIGGIKMVADGAIATRTAYLSEPYDGTTCDHGILAMEQDEIEQQVMDMHRAGFQVCIHANGDVTIDMVLTAYEKALKAHPRVDTRHRIEHCTLVNPELLARMKAMGVVATPFCTYVYHHGEKMRYYGEQRLEWMFAQRSFIDSGVVSTGATDYPPGPFEPLLGIQSCVTRTDSTGKEWGINQRISVDEALRLYTMNGAYASFEEDTKGSIEIGKLADLVVLGSDPTQIDPLGIKDIQVERTIVGGRTVYGV</sequence>
<protein>
    <submittedName>
        <fullName evidence="3">Exoenzymes regulatory protein AepA</fullName>
    </submittedName>
</protein>
<evidence type="ECO:0000256" key="1">
    <source>
        <dbReference type="SAM" id="MobiDB-lite"/>
    </source>
</evidence>
<dbReference type="InterPro" id="IPR013108">
    <property type="entry name" value="Amidohydro_3"/>
</dbReference>
<dbReference type="EMBL" id="FAXA01000249">
    <property type="protein sequence ID" value="CUV02380.1"/>
    <property type="molecule type" value="Genomic_DNA"/>
</dbReference>
<evidence type="ECO:0000313" key="3">
    <source>
        <dbReference type="EMBL" id="CUV02380.1"/>
    </source>
</evidence>
<dbReference type="SUPFAM" id="SSF51556">
    <property type="entry name" value="Metallo-dependent hydrolases"/>
    <property type="match status" value="1"/>
</dbReference>
<dbReference type="InterPro" id="IPR011059">
    <property type="entry name" value="Metal-dep_hydrolase_composite"/>
</dbReference>